<proteinExistence type="predicted"/>
<dbReference type="EMBL" id="LR796495">
    <property type="protein sequence ID" value="CAB4148242.1"/>
    <property type="molecule type" value="Genomic_DNA"/>
</dbReference>
<accession>A0A6J5MPF2</accession>
<gene>
    <name evidence="1" type="ORF">UFOVP520_21</name>
</gene>
<organism evidence="1">
    <name type="scientific">uncultured Caudovirales phage</name>
    <dbReference type="NCBI Taxonomy" id="2100421"/>
    <lineage>
        <taxon>Viruses</taxon>
        <taxon>Duplodnaviria</taxon>
        <taxon>Heunggongvirae</taxon>
        <taxon>Uroviricota</taxon>
        <taxon>Caudoviricetes</taxon>
        <taxon>Peduoviridae</taxon>
        <taxon>Maltschvirus</taxon>
        <taxon>Maltschvirus maltsch</taxon>
    </lineage>
</organism>
<reference evidence="1" key="1">
    <citation type="submission" date="2020-04" db="EMBL/GenBank/DDBJ databases">
        <authorList>
            <person name="Chiriac C."/>
            <person name="Salcher M."/>
            <person name="Ghai R."/>
            <person name="Kavagutti S V."/>
        </authorList>
    </citation>
    <scope>NUCLEOTIDE SEQUENCE</scope>
</reference>
<evidence type="ECO:0000313" key="1">
    <source>
        <dbReference type="EMBL" id="CAB4148242.1"/>
    </source>
</evidence>
<sequence length="303" mass="35748">MEMINTFLEYYRKAKMMQELKFEGASFTKEDIDDDLIWHVPIYDVVNRKYAAFSSLLEAIVHKEKDPKGNGINFYRNITKEDFMDLCYLFRLCGSGINYKPKVKITDEPWGTHGFGNFWIVELLRNDINNRNEWLHFLPYSDKFCDVKGYLLPMIKGGLREFILNESIYLIYNIKNFIKKSGKVGIKDIVDHGNKYLKERGYMRQNFVLTAFAMDLAEYFPDLVDRDSDVYIGSNAKKCLKLILPNMKQDEALRYLCDITGNFSKPYDMEDVACDFIRYMDNFQSNEHILMNNNITYTNNVYK</sequence>
<name>A0A6J5MPF2_9CAUD</name>
<protein>
    <submittedName>
        <fullName evidence="1">Uncharacterized protein</fullName>
    </submittedName>
</protein>